<comment type="caution">
    <text evidence="1">The sequence shown here is derived from an EMBL/GenBank/DDBJ whole genome shotgun (WGS) entry which is preliminary data.</text>
</comment>
<dbReference type="EMBL" id="BAAAUX010000019">
    <property type="protein sequence ID" value="GAA2805351.1"/>
    <property type="molecule type" value="Genomic_DNA"/>
</dbReference>
<evidence type="ECO:0008006" key="3">
    <source>
        <dbReference type="Google" id="ProtNLM"/>
    </source>
</evidence>
<evidence type="ECO:0000313" key="1">
    <source>
        <dbReference type="EMBL" id="GAA2805351.1"/>
    </source>
</evidence>
<keyword evidence="2" id="KW-1185">Reference proteome</keyword>
<reference evidence="1 2" key="1">
    <citation type="journal article" date="2019" name="Int. J. Syst. Evol. Microbiol.">
        <title>The Global Catalogue of Microorganisms (GCM) 10K type strain sequencing project: providing services to taxonomists for standard genome sequencing and annotation.</title>
        <authorList>
            <consortium name="The Broad Institute Genomics Platform"/>
            <consortium name="The Broad Institute Genome Sequencing Center for Infectious Disease"/>
            <person name="Wu L."/>
            <person name="Ma J."/>
        </authorList>
    </citation>
    <scope>NUCLEOTIDE SEQUENCE [LARGE SCALE GENOMIC DNA]</scope>
    <source>
        <strain evidence="1 2">JCM 9383</strain>
    </source>
</reference>
<gene>
    <name evidence="1" type="ORF">GCM10010470_45720</name>
</gene>
<evidence type="ECO:0000313" key="2">
    <source>
        <dbReference type="Proteomes" id="UP001500979"/>
    </source>
</evidence>
<sequence length="97" mass="10603">MGPRFLVLPVLFTWSDRRNGDPTGASSCPVTRNTNWPAIFLLGQALRHEVVRAPVLEHGGIVGGQMRGVDLAGFLVWIARESLGVWRHECLGIGANQ</sequence>
<proteinExistence type="predicted"/>
<organism evidence="1 2">
    <name type="scientific">Saccharopolyspora taberi</name>
    <dbReference type="NCBI Taxonomy" id="60895"/>
    <lineage>
        <taxon>Bacteria</taxon>
        <taxon>Bacillati</taxon>
        <taxon>Actinomycetota</taxon>
        <taxon>Actinomycetes</taxon>
        <taxon>Pseudonocardiales</taxon>
        <taxon>Pseudonocardiaceae</taxon>
        <taxon>Saccharopolyspora</taxon>
    </lineage>
</organism>
<accession>A0ABN3VIW5</accession>
<name>A0ABN3VIW5_9PSEU</name>
<dbReference type="Proteomes" id="UP001500979">
    <property type="component" value="Unassembled WGS sequence"/>
</dbReference>
<protein>
    <recommendedName>
        <fullName evidence="3">Secreted protein</fullName>
    </recommendedName>
</protein>